<accession>A0A0F9IML2</accession>
<dbReference type="EMBL" id="LAZR01018781">
    <property type="protein sequence ID" value="KKL95040.1"/>
    <property type="molecule type" value="Genomic_DNA"/>
</dbReference>
<name>A0A0F9IML2_9ZZZZ</name>
<reference evidence="1" key="1">
    <citation type="journal article" date="2015" name="Nature">
        <title>Complex archaea that bridge the gap between prokaryotes and eukaryotes.</title>
        <authorList>
            <person name="Spang A."/>
            <person name="Saw J.H."/>
            <person name="Jorgensen S.L."/>
            <person name="Zaremba-Niedzwiedzka K."/>
            <person name="Martijn J."/>
            <person name="Lind A.E."/>
            <person name="van Eijk R."/>
            <person name="Schleper C."/>
            <person name="Guy L."/>
            <person name="Ettema T.J."/>
        </authorList>
    </citation>
    <scope>NUCLEOTIDE SEQUENCE</scope>
</reference>
<comment type="caution">
    <text evidence="1">The sequence shown here is derived from an EMBL/GenBank/DDBJ whole genome shotgun (WGS) entry which is preliminary data.</text>
</comment>
<proteinExistence type="predicted"/>
<gene>
    <name evidence="1" type="ORF">LCGC14_1858630</name>
</gene>
<sequence length="33" mass="3890">MKRAGLLKSNGVNGIKYIKAKKIGWFHRHFLNY</sequence>
<protein>
    <submittedName>
        <fullName evidence="1">Uncharacterized protein</fullName>
    </submittedName>
</protein>
<organism evidence="1">
    <name type="scientific">marine sediment metagenome</name>
    <dbReference type="NCBI Taxonomy" id="412755"/>
    <lineage>
        <taxon>unclassified sequences</taxon>
        <taxon>metagenomes</taxon>
        <taxon>ecological metagenomes</taxon>
    </lineage>
</organism>
<dbReference type="AlphaFoldDB" id="A0A0F9IML2"/>
<evidence type="ECO:0000313" key="1">
    <source>
        <dbReference type="EMBL" id="KKL95040.1"/>
    </source>
</evidence>